<feature type="chain" id="PRO_5046760797" description="Photosystem II protein PsbQ" evidence="1">
    <location>
        <begin position="24"/>
        <end position="160"/>
    </location>
</feature>
<feature type="signal peptide" evidence="1">
    <location>
        <begin position="1"/>
        <end position="23"/>
    </location>
</feature>
<dbReference type="RefSeq" id="WP_230844129.1">
    <property type="nucleotide sequence ID" value="NZ_CP063845.1"/>
</dbReference>
<sequence>MKKQMVILALCLMGAVGAPPLAAQVSEQSAPPQPTREEIQKNRQQIVLANVELNDTEKKAFLPVYEKYQTGVYSLEERLEKTIEEYAKFYNSDSLTDKKAGELLDTSLSIRKAKLELLNSYVAQLKKILPLKKVARIAQVENKMDAIVNYYLAAVIPLAK</sequence>
<keyword evidence="1" id="KW-0732">Signal</keyword>
<keyword evidence="3" id="KW-1185">Reference proteome</keyword>
<protein>
    <recommendedName>
        <fullName evidence="4">Photosystem II protein PsbQ</fullName>
    </recommendedName>
</protein>
<accession>A0ABY3PSS7</accession>
<evidence type="ECO:0008006" key="4">
    <source>
        <dbReference type="Google" id="ProtNLM"/>
    </source>
</evidence>
<organism evidence="2 3">
    <name type="scientific">Gloeobacter morelensis MG652769</name>
    <dbReference type="NCBI Taxonomy" id="2781736"/>
    <lineage>
        <taxon>Bacteria</taxon>
        <taxon>Bacillati</taxon>
        <taxon>Cyanobacteriota</taxon>
        <taxon>Cyanophyceae</taxon>
        <taxon>Gloeobacterales</taxon>
        <taxon>Gloeobacteraceae</taxon>
        <taxon>Gloeobacter</taxon>
        <taxon>Gloeobacter morelensis</taxon>
    </lineage>
</organism>
<dbReference type="Proteomes" id="UP001054846">
    <property type="component" value="Chromosome"/>
</dbReference>
<name>A0ABY3PSS7_9CYAN</name>
<dbReference type="EMBL" id="CP063845">
    <property type="protein sequence ID" value="UFP96797.1"/>
    <property type="molecule type" value="Genomic_DNA"/>
</dbReference>
<reference evidence="2 3" key="1">
    <citation type="journal article" date="2021" name="Genome Biol. Evol.">
        <title>Complete Genome Sequencing of a Novel Gloeobacter Species from a Waterfall Cave in Mexico.</title>
        <authorList>
            <person name="Saw J.H."/>
            <person name="Cardona T."/>
            <person name="Montejano G."/>
        </authorList>
    </citation>
    <scope>NUCLEOTIDE SEQUENCE [LARGE SCALE GENOMIC DNA]</scope>
    <source>
        <strain evidence="2">MG652769</strain>
    </source>
</reference>
<evidence type="ECO:0000313" key="2">
    <source>
        <dbReference type="EMBL" id="UFP96797.1"/>
    </source>
</evidence>
<gene>
    <name evidence="2" type="ORF">ISF26_11555</name>
</gene>
<evidence type="ECO:0000313" key="3">
    <source>
        <dbReference type="Proteomes" id="UP001054846"/>
    </source>
</evidence>
<evidence type="ECO:0000256" key="1">
    <source>
        <dbReference type="SAM" id="SignalP"/>
    </source>
</evidence>
<proteinExistence type="predicted"/>